<comment type="caution">
    <text evidence="1">The sequence shown here is derived from an EMBL/GenBank/DDBJ whole genome shotgun (WGS) entry which is preliminary data.</text>
</comment>
<accession>A0A931HWT6</accession>
<evidence type="ECO:0000313" key="1">
    <source>
        <dbReference type="EMBL" id="MBH0231302.1"/>
    </source>
</evidence>
<organism evidence="1 2">
    <name type="scientific">Halobacillus yeomjeoni</name>
    <dbReference type="NCBI Taxonomy" id="311194"/>
    <lineage>
        <taxon>Bacteria</taxon>
        <taxon>Bacillati</taxon>
        <taxon>Bacillota</taxon>
        <taxon>Bacilli</taxon>
        <taxon>Bacillales</taxon>
        <taxon>Bacillaceae</taxon>
        <taxon>Halobacillus</taxon>
    </lineage>
</organism>
<dbReference type="Proteomes" id="UP000614490">
    <property type="component" value="Unassembled WGS sequence"/>
</dbReference>
<dbReference type="EMBL" id="JADZSC010000003">
    <property type="protein sequence ID" value="MBH0231302.1"/>
    <property type="molecule type" value="Genomic_DNA"/>
</dbReference>
<protein>
    <submittedName>
        <fullName evidence="1">Uncharacterized protein</fullName>
    </submittedName>
</protein>
<reference evidence="1 2" key="1">
    <citation type="journal article" date="2005" name="Int. J. Syst. Evol. Microbiol.">
        <title>Halobacillus yeomjeoni sp. nov., isolated from a marine solar saltern in Korea.</title>
        <authorList>
            <person name="Yoon J.H."/>
            <person name="Kang S.J."/>
            <person name="Lee C.H."/>
            <person name="Oh H.W."/>
            <person name="Oh T.K."/>
        </authorList>
    </citation>
    <scope>NUCLEOTIDE SEQUENCE [LARGE SCALE GENOMIC DNA]</scope>
    <source>
        <strain evidence="1 2">KCTC 3957</strain>
    </source>
</reference>
<gene>
    <name evidence="1" type="ORF">H0267_13825</name>
</gene>
<sequence>MILTFLSFLLSGCYTGAGEGGALSREQVLKDNSNADIIELEDGKVYKHGVDWIEERNYQKGKKIGDVQKGMATKASVGAGIFRTKEKSPILIVEHNGKAKRYLLEAGE</sequence>
<proteinExistence type="predicted"/>
<keyword evidence="2" id="KW-1185">Reference proteome</keyword>
<dbReference type="AlphaFoldDB" id="A0A931HWT6"/>
<name>A0A931HWT6_9BACI</name>
<evidence type="ECO:0000313" key="2">
    <source>
        <dbReference type="Proteomes" id="UP000614490"/>
    </source>
</evidence>